<dbReference type="InterPro" id="IPR000652">
    <property type="entry name" value="Triosephosphate_isomerase"/>
</dbReference>
<keyword evidence="6 9" id="KW-0963">Cytoplasm</keyword>
<evidence type="ECO:0000256" key="9">
    <source>
        <dbReference type="HAMAP-Rule" id="MF_00147"/>
    </source>
</evidence>
<dbReference type="Pfam" id="PF00121">
    <property type="entry name" value="TIM"/>
    <property type="match status" value="1"/>
</dbReference>
<comment type="pathway">
    <text evidence="2 9 10">Carbohydrate degradation; glycolysis; D-glyceraldehyde 3-phosphate from glycerone phosphate: step 1/1.</text>
</comment>
<feature type="binding site" evidence="9">
    <location>
        <begin position="228"/>
        <end position="229"/>
    </location>
    <ligand>
        <name>substrate</name>
    </ligand>
</feature>
<dbReference type="PANTHER" id="PTHR21139:SF42">
    <property type="entry name" value="TRIOSEPHOSPHATE ISOMERASE"/>
    <property type="match status" value="1"/>
</dbReference>
<evidence type="ECO:0000256" key="3">
    <source>
        <dbReference type="ARBA" id="ARBA00004939"/>
    </source>
</evidence>
<feature type="active site" description="Electrophile" evidence="9">
    <location>
        <position position="93"/>
    </location>
</feature>
<dbReference type="FunFam" id="3.20.20.70:FF:000016">
    <property type="entry name" value="Triosephosphate isomerase"/>
    <property type="match status" value="1"/>
</dbReference>
<dbReference type="Gene3D" id="3.20.20.70">
    <property type="entry name" value="Aldolase class I"/>
    <property type="match status" value="1"/>
</dbReference>
<dbReference type="UniPathway" id="UPA01066"/>
<dbReference type="GO" id="GO:0005829">
    <property type="term" value="C:cytosol"/>
    <property type="evidence" value="ECO:0007669"/>
    <property type="project" value="TreeGrafter"/>
</dbReference>
<dbReference type="EMBL" id="FXZK01000003">
    <property type="protein sequence ID" value="SMY07869.1"/>
    <property type="molecule type" value="Genomic_DNA"/>
</dbReference>
<dbReference type="CDD" id="cd00311">
    <property type="entry name" value="TIM"/>
    <property type="match status" value="1"/>
</dbReference>
<evidence type="ECO:0000256" key="8">
    <source>
        <dbReference type="ARBA" id="ARBA00023235"/>
    </source>
</evidence>
<sequence>MAKKLAAGNWKMNGTSESLSEIAALIAAHPNPSVDVLLCPPATLIAAASTAKGSHALGLGGQDCHANVSGAHTGDLSAQMLKDAGASYVIVGHSERRTDHGETSDLVRAKAEAATQAGLTAIICIGETLAQREAGETLAILDEQLQASVPDSATAATTVIAYEPVWAIGTGLTPTEAQIGEVHAALHSALGQRFGDGGDFSLLYGGSVKGSNAAQIFAIPHVHGALVGGASLKAADFSPIVTALEQA</sequence>
<dbReference type="GO" id="GO:0004807">
    <property type="term" value="F:triose-phosphate isomerase activity"/>
    <property type="evidence" value="ECO:0007669"/>
    <property type="project" value="UniProtKB-UniRule"/>
</dbReference>
<dbReference type="PROSITE" id="PS51440">
    <property type="entry name" value="TIM_2"/>
    <property type="match status" value="1"/>
</dbReference>
<comment type="pathway">
    <text evidence="9 10">Carbohydrate biosynthesis; gluconeogenesis.</text>
</comment>
<feature type="active site" description="Proton acceptor" evidence="9">
    <location>
        <position position="163"/>
    </location>
</feature>
<dbReference type="GO" id="GO:0006094">
    <property type="term" value="P:gluconeogenesis"/>
    <property type="evidence" value="ECO:0007669"/>
    <property type="project" value="UniProtKB-UniRule"/>
</dbReference>
<keyword evidence="12" id="KW-1185">Reference proteome</keyword>
<evidence type="ECO:0000256" key="10">
    <source>
        <dbReference type="RuleBase" id="RU363013"/>
    </source>
</evidence>
<comment type="pathway">
    <text evidence="3">Carbohydrate metabolism; erythritol degradation.</text>
</comment>
<dbReference type="GO" id="GO:0006096">
    <property type="term" value="P:glycolytic process"/>
    <property type="evidence" value="ECO:0007669"/>
    <property type="project" value="UniProtKB-UniRule"/>
</dbReference>
<reference evidence="11 12" key="1">
    <citation type="submission" date="2017-05" db="EMBL/GenBank/DDBJ databases">
        <authorList>
            <person name="Song R."/>
            <person name="Chenine A.L."/>
            <person name="Ruprecht R.M."/>
        </authorList>
    </citation>
    <scope>NUCLEOTIDE SEQUENCE [LARGE SCALE GENOMIC DNA]</scope>
    <source>
        <strain evidence="11 12">CECT 8899</strain>
    </source>
</reference>
<evidence type="ECO:0000256" key="2">
    <source>
        <dbReference type="ARBA" id="ARBA00004680"/>
    </source>
</evidence>
<dbReference type="OrthoDB" id="9809429at2"/>
<gene>
    <name evidence="9 11" type="primary">tpiA</name>
    <name evidence="11" type="ORF">LOM8899_02009</name>
</gene>
<dbReference type="GO" id="GO:0019563">
    <property type="term" value="P:glycerol catabolic process"/>
    <property type="evidence" value="ECO:0007669"/>
    <property type="project" value="TreeGrafter"/>
</dbReference>
<dbReference type="InterPro" id="IPR022896">
    <property type="entry name" value="TrioseP_Isoase_bac/euk"/>
</dbReference>
<dbReference type="AlphaFoldDB" id="A0A238LDV8"/>
<comment type="subcellular location">
    <subcellularLocation>
        <location evidence="9 10">Cytoplasm</location>
    </subcellularLocation>
</comment>
<proteinExistence type="inferred from homology"/>
<dbReference type="NCBIfam" id="TIGR00419">
    <property type="entry name" value="tim"/>
    <property type="match status" value="1"/>
</dbReference>
<comment type="similarity">
    <text evidence="4 9 10">Belongs to the triosephosphate isomerase family.</text>
</comment>
<dbReference type="RefSeq" id="WP_093992060.1">
    <property type="nucleotide sequence ID" value="NZ_FXZK01000003.1"/>
</dbReference>
<dbReference type="UniPathway" id="UPA00138"/>
<comment type="catalytic activity">
    <reaction evidence="9 10">
        <text>D-glyceraldehyde 3-phosphate = dihydroxyacetone phosphate</text>
        <dbReference type="Rhea" id="RHEA:18585"/>
        <dbReference type="ChEBI" id="CHEBI:57642"/>
        <dbReference type="ChEBI" id="CHEBI:59776"/>
        <dbReference type="EC" id="5.3.1.1"/>
    </reaction>
</comment>
<name>A0A238LDV8_9RHOB</name>
<evidence type="ECO:0000256" key="4">
    <source>
        <dbReference type="ARBA" id="ARBA00007422"/>
    </source>
</evidence>
<keyword evidence="8 9" id="KW-0413">Isomerase</keyword>
<evidence type="ECO:0000313" key="11">
    <source>
        <dbReference type="EMBL" id="SMY07869.1"/>
    </source>
</evidence>
<dbReference type="InterPro" id="IPR035990">
    <property type="entry name" value="TIM_sf"/>
</dbReference>
<dbReference type="PANTHER" id="PTHR21139">
    <property type="entry name" value="TRIOSEPHOSPHATE ISOMERASE"/>
    <property type="match status" value="1"/>
</dbReference>
<feature type="binding site" evidence="9">
    <location>
        <begin position="9"/>
        <end position="11"/>
    </location>
    <ligand>
        <name>substrate</name>
    </ligand>
</feature>
<evidence type="ECO:0000313" key="12">
    <source>
        <dbReference type="Proteomes" id="UP000201613"/>
    </source>
</evidence>
<organism evidence="11 12">
    <name type="scientific">Flavimaricola marinus</name>
    <dbReference type="NCBI Taxonomy" id="1819565"/>
    <lineage>
        <taxon>Bacteria</taxon>
        <taxon>Pseudomonadati</taxon>
        <taxon>Pseudomonadota</taxon>
        <taxon>Alphaproteobacteria</taxon>
        <taxon>Rhodobacterales</taxon>
        <taxon>Paracoccaceae</taxon>
        <taxon>Flavimaricola</taxon>
    </lineage>
</organism>
<feature type="binding site" evidence="9">
    <location>
        <position position="169"/>
    </location>
    <ligand>
        <name>substrate</name>
    </ligand>
</feature>
<dbReference type="UniPathway" id="UPA00109">
    <property type="reaction ID" value="UER00189"/>
</dbReference>
<evidence type="ECO:0000256" key="1">
    <source>
        <dbReference type="ARBA" id="ARBA00000148"/>
    </source>
</evidence>
<dbReference type="PROSITE" id="PS00171">
    <property type="entry name" value="TIM_1"/>
    <property type="match status" value="1"/>
</dbReference>
<dbReference type="GO" id="GO:0046166">
    <property type="term" value="P:glyceraldehyde-3-phosphate biosynthetic process"/>
    <property type="evidence" value="ECO:0007669"/>
    <property type="project" value="TreeGrafter"/>
</dbReference>
<dbReference type="EC" id="5.3.1.1" evidence="9 10"/>
<keyword evidence="7 9" id="KW-0324">Glycolysis</keyword>
<dbReference type="Proteomes" id="UP000201613">
    <property type="component" value="Unassembled WGS sequence"/>
</dbReference>
<comment type="subunit">
    <text evidence="9 10">Homodimer.</text>
</comment>
<comment type="catalytic activity">
    <reaction evidence="1">
        <text>L-erythrulose 1-phosphate = D-erythrulose 4-phosphate</text>
        <dbReference type="Rhea" id="RHEA:49588"/>
        <dbReference type="ChEBI" id="CHEBI:58002"/>
        <dbReference type="ChEBI" id="CHEBI:90796"/>
        <dbReference type="EC" id="5.3.1.33"/>
    </reaction>
</comment>
<dbReference type="InterPro" id="IPR013785">
    <property type="entry name" value="Aldolase_TIM"/>
</dbReference>
<dbReference type="InterPro" id="IPR020861">
    <property type="entry name" value="Triosephosphate_isomerase_AS"/>
</dbReference>
<keyword evidence="5 9" id="KW-0312">Gluconeogenesis</keyword>
<evidence type="ECO:0000256" key="6">
    <source>
        <dbReference type="ARBA" id="ARBA00022490"/>
    </source>
</evidence>
<comment type="function">
    <text evidence="9">Involved in the gluconeogenesis. Catalyzes stereospecifically the conversion of dihydroxyacetone phosphate (DHAP) to D-glyceraldehyde-3-phosphate (G3P).</text>
</comment>
<protein>
    <recommendedName>
        <fullName evidence="9 10">Triosephosphate isomerase</fullName>
        <shortName evidence="9">TIM</shortName>
        <shortName evidence="9">TPI</shortName>
        <ecNumber evidence="9 10">5.3.1.1</ecNumber>
    </recommendedName>
    <alternativeName>
        <fullName evidence="9">Triose-phosphate isomerase</fullName>
    </alternativeName>
</protein>
<evidence type="ECO:0000256" key="7">
    <source>
        <dbReference type="ARBA" id="ARBA00023152"/>
    </source>
</evidence>
<feature type="binding site" evidence="9">
    <location>
        <position position="207"/>
    </location>
    <ligand>
        <name>substrate</name>
    </ligand>
</feature>
<dbReference type="HAMAP" id="MF_00147_B">
    <property type="entry name" value="TIM_B"/>
    <property type="match status" value="1"/>
</dbReference>
<dbReference type="SUPFAM" id="SSF51351">
    <property type="entry name" value="Triosephosphate isomerase (TIM)"/>
    <property type="match status" value="1"/>
</dbReference>
<evidence type="ECO:0000256" key="5">
    <source>
        <dbReference type="ARBA" id="ARBA00022432"/>
    </source>
</evidence>
<accession>A0A238LDV8</accession>